<keyword evidence="2" id="KW-1185">Reference proteome</keyword>
<accession>A0A0C3B9A2</accession>
<organism evidence="1 2">
    <name type="scientific">Serendipita vermifera MAFF 305830</name>
    <dbReference type="NCBI Taxonomy" id="933852"/>
    <lineage>
        <taxon>Eukaryota</taxon>
        <taxon>Fungi</taxon>
        <taxon>Dikarya</taxon>
        <taxon>Basidiomycota</taxon>
        <taxon>Agaricomycotina</taxon>
        <taxon>Agaricomycetes</taxon>
        <taxon>Sebacinales</taxon>
        <taxon>Serendipitaceae</taxon>
        <taxon>Serendipita</taxon>
    </lineage>
</organism>
<protein>
    <submittedName>
        <fullName evidence="1">Uncharacterized protein</fullName>
    </submittedName>
</protein>
<proteinExistence type="predicted"/>
<dbReference type="HOGENOM" id="CLU_2514042_0_0_1"/>
<name>A0A0C3B9A2_SERVB</name>
<dbReference type="AlphaFoldDB" id="A0A0C3B9A2"/>
<dbReference type="Proteomes" id="UP000054097">
    <property type="component" value="Unassembled WGS sequence"/>
</dbReference>
<dbReference type="EMBL" id="KN824295">
    <property type="protein sequence ID" value="KIM28031.1"/>
    <property type="molecule type" value="Genomic_DNA"/>
</dbReference>
<evidence type="ECO:0000313" key="1">
    <source>
        <dbReference type="EMBL" id="KIM28031.1"/>
    </source>
</evidence>
<gene>
    <name evidence="1" type="ORF">M408DRAFT_329686</name>
</gene>
<reference evidence="1 2" key="1">
    <citation type="submission" date="2014-04" db="EMBL/GenBank/DDBJ databases">
        <authorList>
            <consortium name="DOE Joint Genome Institute"/>
            <person name="Kuo A."/>
            <person name="Zuccaro A."/>
            <person name="Kohler A."/>
            <person name="Nagy L.G."/>
            <person name="Floudas D."/>
            <person name="Copeland A."/>
            <person name="Barry K.W."/>
            <person name="Cichocki N."/>
            <person name="Veneault-Fourrey C."/>
            <person name="LaButti K."/>
            <person name="Lindquist E.A."/>
            <person name="Lipzen A."/>
            <person name="Lundell T."/>
            <person name="Morin E."/>
            <person name="Murat C."/>
            <person name="Sun H."/>
            <person name="Tunlid A."/>
            <person name="Henrissat B."/>
            <person name="Grigoriev I.V."/>
            <person name="Hibbett D.S."/>
            <person name="Martin F."/>
            <person name="Nordberg H.P."/>
            <person name="Cantor M.N."/>
            <person name="Hua S.X."/>
        </authorList>
    </citation>
    <scope>NUCLEOTIDE SEQUENCE [LARGE SCALE GENOMIC DNA]</scope>
    <source>
        <strain evidence="1 2">MAFF 305830</strain>
    </source>
</reference>
<evidence type="ECO:0000313" key="2">
    <source>
        <dbReference type="Proteomes" id="UP000054097"/>
    </source>
</evidence>
<reference evidence="2" key="2">
    <citation type="submission" date="2015-01" db="EMBL/GenBank/DDBJ databases">
        <title>Evolutionary Origins and Diversification of the Mycorrhizal Mutualists.</title>
        <authorList>
            <consortium name="DOE Joint Genome Institute"/>
            <consortium name="Mycorrhizal Genomics Consortium"/>
            <person name="Kohler A."/>
            <person name="Kuo A."/>
            <person name="Nagy L.G."/>
            <person name="Floudas D."/>
            <person name="Copeland A."/>
            <person name="Barry K.W."/>
            <person name="Cichocki N."/>
            <person name="Veneault-Fourrey C."/>
            <person name="LaButti K."/>
            <person name="Lindquist E.A."/>
            <person name="Lipzen A."/>
            <person name="Lundell T."/>
            <person name="Morin E."/>
            <person name="Murat C."/>
            <person name="Riley R."/>
            <person name="Ohm R."/>
            <person name="Sun H."/>
            <person name="Tunlid A."/>
            <person name="Henrissat B."/>
            <person name="Grigoriev I.V."/>
            <person name="Hibbett D.S."/>
            <person name="Martin F."/>
        </authorList>
    </citation>
    <scope>NUCLEOTIDE SEQUENCE [LARGE SCALE GENOMIC DNA]</scope>
    <source>
        <strain evidence="2">MAFF 305830</strain>
    </source>
</reference>
<sequence>MKGIKCPHTPDPWKNTLPGNSREAVLFGARFSSSREKGADAHPWGGGIEVQYPGPWVSPMVVRWAYPRHGRHINVVSIRTGAILG</sequence>